<accession>A0A7N0TV86</accession>
<evidence type="ECO:0000259" key="1">
    <source>
        <dbReference type="Pfam" id="PF05003"/>
    </source>
</evidence>
<dbReference type="InterPro" id="IPR021864">
    <property type="entry name" value="DUF3475"/>
</dbReference>
<evidence type="ECO:0000259" key="2">
    <source>
        <dbReference type="Pfam" id="PF11961"/>
    </source>
</evidence>
<dbReference type="Proteomes" id="UP000594263">
    <property type="component" value="Unplaced"/>
</dbReference>
<reference evidence="3" key="1">
    <citation type="submission" date="2021-01" db="UniProtKB">
        <authorList>
            <consortium name="EnsemblPlants"/>
        </authorList>
    </citation>
    <scope>IDENTIFICATION</scope>
</reference>
<dbReference type="Pfam" id="PF05003">
    <property type="entry name" value="DUF668"/>
    <property type="match status" value="1"/>
</dbReference>
<dbReference type="InterPro" id="IPR007700">
    <property type="entry name" value="DUF668"/>
</dbReference>
<protein>
    <recommendedName>
        <fullName evidence="5">Avr9/Cf-9 rapidly elicited protein 137</fullName>
    </recommendedName>
</protein>
<feature type="domain" description="DUF668" evidence="1">
    <location>
        <begin position="328"/>
        <end position="423"/>
    </location>
</feature>
<proteinExistence type="predicted"/>
<evidence type="ECO:0008006" key="5">
    <source>
        <dbReference type="Google" id="ProtNLM"/>
    </source>
</evidence>
<evidence type="ECO:0000313" key="4">
    <source>
        <dbReference type="Proteomes" id="UP000594263"/>
    </source>
</evidence>
<dbReference type="GO" id="GO:0045927">
    <property type="term" value="P:positive regulation of growth"/>
    <property type="evidence" value="ECO:0007669"/>
    <property type="project" value="InterPro"/>
</dbReference>
<name>A0A7N0TV86_KALFE</name>
<dbReference type="AlphaFoldDB" id="A0A7N0TV86"/>
<dbReference type="EnsemblPlants" id="Kaladp0045s0402.1.v1.1">
    <property type="protein sequence ID" value="Kaladp0045s0402.1.v1.1.CDS.1"/>
    <property type="gene ID" value="Kaladp0045s0402.v1.1"/>
</dbReference>
<keyword evidence="4" id="KW-1185">Reference proteome</keyword>
<evidence type="ECO:0000313" key="3">
    <source>
        <dbReference type="EnsemblPlants" id="Kaladp0045s0402.1.v1.1.CDS.1"/>
    </source>
</evidence>
<dbReference type="Pfam" id="PF11961">
    <property type="entry name" value="DUF3475"/>
    <property type="match status" value="1"/>
</dbReference>
<dbReference type="OMA" id="ENRQWSE"/>
<dbReference type="PANTHER" id="PTHR31371:SF13">
    <property type="entry name" value="OS05G0457600 PROTEIN"/>
    <property type="match status" value="1"/>
</dbReference>
<feature type="domain" description="DUF3475" evidence="2">
    <location>
        <begin position="38"/>
        <end position="94"/>
    </location>
</feature>
<sequence length="482" mass="54868">MVLSASKAMSWFSLSDLGLNRPQTKQQHPLPTSHLARVLCFEIAKTMSRLISLYKSLSHNEMDNLKNHIIKAEGVAYLNSKDESYLMSLALAEKLEELDAAADVISRLGRKCCDFGLMRFDLVYADLKLGSIDVGKLDYGSRQVEKVVQKLERYVSTTSMLYTATDSLTELETSDKKLIRWKRNNVIGSKPFDKTNFDLFDQKIAFQRKQVQHFRDVSLWSQTLDKSVAPMAQITCIIYARMCKVFAPYVSHHLLPAFFFSQKPSASSRISKSGPILKTSKKSVIQKFHSGELNTAKPEELIVSEIDSNISLQTPNKNRVFQGAPPTTVGGAGLALRYANLIQSAENCLEDPASVSSHAREELYQMLPEKLRSMVGSKMRKCWQRHQGETAEEEEEDLMLAQGWREGLRGILDWIAPMAQDTIEWQMQRNWEKKQGFEAKRRVLLIQTLHYADMEKTEAAIVELLVGLSCVYKYENRHYSPH</sequence>
<organism evidence="3 4">
    <name type="scientific">Kalanchoe fedtschenkoi</name>
    <name type="common">Lavender scallops</name>
    <name type="synonym">South American air plant</name>
    <dbReference type="NCBI Taxonomy" id="63787"/>
    <lineage>
        <taxon>Eukaryota</taxon>
        <taxon>Viridiplantae</taxon>
        <taxon>Streptophyta</taxon>
        <taxon>Embryophyta</taxon>
        <taxon>Tracheophyta</taxon>
        <taxon>Spermatophyta</taxon>
        <taxon>Magnoliopsida</taxon>
        <taxon>eudicotyledons</taxon>
        <taxon>Gunneridae</taxon>
        <taxon>Pentapetalae</taxon>
        <taxon>Saxifragales</taxon>
        <taxon>Crassulaceae</taxon>
        <taxon>Kalanchoe</taxon>
    </lineage>
</organism>
<dbReference type="PANTHER" id="PTHR31371">
    <property type="entry name" value="BNAC09G50660D PROTEIN"/>
    <property type="match status" value="1"/>
</dbReference>
<dbReference type="Gramene" id="Kaladp0045s0402.1.v1.1">
    <property type="protein sequence ID" value="Kaladp0045s0402.1.v1.1.CDS.1"/>
    <property type="gene ID" value="Kaladp0045s0402.v1.1"/>
</dbReference>